<name>A0A1G8TMI3_9RHOB</name>
<evidence type="ECO:0000313" key="3">
    <source>
        <dbReference type="Proteomes" id="UP000199340"/>
    </source>
</evidence>
<proteinExistence type="predicted"/>
<dbReference type="AlphaFoldDB" id="A0A1G8TMI3"/>
<organism evidence="2 3">
    <name type="scientific">Lutimaribacter saemankumensis</name>
    <dbReference type="NCBI Taxonomy" id="490829"/>
    <lineage>
        <taxon>Bacteria</taxon>
        <taxon>Pseudomonadati</taxon>
        <taxon>Pseudomonadota</taxon>
        <taxon>Alphaproteobacteria</taxon>
        <taxon>Rhodobacterales</taxon>
        <taxon>Roseobacteraceae</taxon>
        <taxon>Lutimaribacter</taxon>
    </lineage>
</organism>
<dbReference type="STRING" id="490829.SAMN05421850_1274"/>
<keyword evidence="3" id="KW-1185">Reference proteome</keyword>
<evidence type="ECO:0000259" key="1">
    <source>
        <dbReference type="Pfam" id="PF02308"/>
    </source>
</evidence>
<sequence>MDDLDLFGRLGVALAIGLLLGLERGWHGRDEPKGGRIAGLRTFALVGLLGGSGGLARLSDGGGGACGCRIPNAVLPR</sequence>
<dbReference type="RefSeq" id="WP_090030777.1">
    <property type="nucleotide sequence ID" value="NZ_FNEB01000027.1"/>
</dbReference>
<dbReference type="PANTHER" id="PTHR39084">
    <property type="entry name" value="MEMBRANE PROTEIN-RELATED"/>
    <property type="match status" value="1"/>
</dbReference>
<dbReference type="InterPro" id="IPR049177">
    <property type="entry name" value="MgtC_SapB_SrpB_YhiD_N"/>
</dbReference>
<dbReference type="EMBL" id="FNEB01000027">
    <property type="protein sequence ID" value="SDJ42752.1"/>
    <property type="molecule type" value="Genomic_DNA"/>
</dbReference>
<gene>
    <name evidence="2" type="ORF">SAMN05421850_1274</name>
</gene>
<feature type="domain" description="MgtC/SapB/SrpB/YhiD N-terminal" evidence="1">
    <location>
        <begin position="10"/>
        <end position="55"/>
    </location>
</feature>
<protein>
    <submittedName>
        <fullName evidence="2">MgtC family protein</fullName>
    </submittedName>
</protein>
<accession>A0A1G8TMI3</accession>
<dbReference type="Proteomes" id="UP000199340">
    <property type="component" value="Unassembled WGS sequence"/>
</dbReference>
<reference evidence="2 3" key="1">
    <citation type="submission" date="2016-10" db="EMBL/GenBank/DDBJ databases">
        <authorList>
            <person name="de Groot N.N."/>
        </authorList>
    </citation>
    <scope>NUCLEOTIDE SEQUENCE [LARGE SCALE GENOMIC DNA]</scope>
    <source>
        <strain evidence="2 3">DSM 28010</strain>
    </source>
</reference>
<dbReference type="Pfam" id="PF02308">
    <property type="entry name" value="MgtC"/>
    <property type="match status" value="1"/>
</dbReference>
<evidence type="ECO:0000313" key="2">
    <source>
        <dbReference type="EMBL" id="SDJ42752.1"/>
    </source>
</evidence>
<dbReference type="PANTHER" id="PTHR39084:SF1">
    <property type="entry name" value="DUF4010 DOMAIN-CONTAINING PROTEIN"/>
    <property type="match status" value="1"/>
</dbReference>